<dbReference type="Gene3D" id="1.20.1600.10">
    <property type="entry name" value="Outer membrane efflux proteins (OEP)"/>
    <property type="match status" value="1"/>
</dbReference>
<dbReference type="GO" id="GO:0015562">
    <property type="term" value="F:efflux transmembrane transporter activity"/>
    <property type="evidence" value="ECO:0007669"/>
    <property type="project" value="InterPro"/>
</dbReference>
<keyword evidence="1" id="KW-0175">Coiled coil</keyword>
<dbReference type="InterPro" id="IPR010131">
    <property type="entry name" value="MdtP/NodT-like"/>
</dbReference>
<dbReference type="EMBL" id="CP022530">
    <property type="protein sequence ID" value="ASP40764.1"/>
    <property type="molecule type" value="Genomic_DNA"/>
</dbReference>
<accession>A0A222FQG3</accession>
<dbReference type="PANTHER" id="PTHR30203:SF23">
    <property type="entry name" value="OUTER MEMBRANE EFFLUX PROTEIN"/>
    <property type="match status" value="1"/>
</dbReference>
<feature type="chain" id="PRO_5011910826" description="Transporter" evidence="2">
    <location>
        <begin position="26"/>
        <end position="447"/>
    </location>
</feature>
<dbReference type="KEGG" id="bsan:CHH28_00025"/>
<dbReference type="OrthoDB" id="5607838at2"/>
<sequence>MMTLQDISRWLTTAWLLLSALGAHAAPLSYAQALNRAQQQDFQAQRWQALSDAALQQAHGADSWDDPMLSLKLANVPVDDWALDQEPMTQVMLGVQQWLPRGDSLSLQQQFFQLQSEQAQWQHQLRRLWLSREVGRLWIKASWVWQAQQQLAEQKQNWQQLRQVVLQRYESGRSQARQQDVVAIDVQLQRLQQRLLTLRQQQQQLQAQLANWLQADVGELAPLQSSLEEFHREAEQPDWRQHPQWQLAQLAERSSANRVAFEQQQQGPRWRLDASYGWRSNSSSNSDMPRSDFASVGVALALPMGERSSRQVRAAIARQAADSAALQDSERSLSLAYATRQADAGGFTQRWQHLQQQLLPSLRQHYQLHLASYGQGRSELAELVQSALELSNTELQSLALLRDIWLSRNDLNYFHNNYPIAPAQTLSDAQPLSFARPSTDANKERLP</sequence>
<dbReference type="AlphaFoldDB" id="A0A222FQG3"/>
<evidence type="ECO:0000313" key="3">
    <source>
        <dbReference type="EMBL" id="ASP37166.1"/>
    </source>
</evidence>
<evidence type="ECO:0000256" key="2">
    <source>
        <dbReference type="SAM" id="SignalP"/>
    </source>
</evidence>
<dbReference type="KEGG" id="bsan:CHH28_19740"/>
<keyword evidence="5" id="KW-1185">Reference proteome</keyword>
<dbReference type="RefSeq" id="WP_094058384.1">
    <property type="nucleotide sequence ID" value="NZ_CP022530.1"/>
</dbReference>
<dbReference type="PANTHER" id="PTHR30203">
    <property type="entry name" value="OUTER MEMBRANE CATION EFFLUX PROTEIN"/>
    <property type="match status" value="1"/>
</dbReference>
<proteinExistence type="predicted"/>
<dbReference type="EMBL" id="CP022530">
    <property type="protein sequence ID" value="ASP37166.1"/>
    <property type="molecule type" value="Genomic_DNA"/>
</dbReference>
<evidence type="ECO:0000313" key="4">
    <source>
        <dbReference type="EMBL" id="ASP40764.1"/>
    </source>
</evidence>
<evidence type="ECO:0008006" key="6">
    <source>
        <dbReference type="Google" id="ProtNLM"/>
    </source>
</evidence>
<organism evidence="4 5">
    <name type="scientific">Bacterioplanes sanyensis</name>
    <dbReference type="NCBI Taxonomy" id="1249553"/>
    <lineage>
        <taxon>Bacteria</taxon>
        <taxon>Pseudomonadati</taxon>
        <taxon>Pseudomonadota</taxon>
        <taxon>Gammaproteobacteria</taxon>
        <taxon>Oceanospirillales</taxon>
        <taxon>Oceanospirillaceae</taxon>
        <taxon>Bacterioplanes</taxon>
    </lineage>
</organism>
<gene>
    <name evidence="3" type="ORF">CHH28_00025</name>
    <name evidence="4" type="ORF">CHH28_19740</name>
</gene>
<protein>
    <recommendedName>
        <fullName evidence="6">Transporter</fullName>
    </recommendedName>
</protein>
<evidence type="ECO:0000313" key="5">
    <source>
        <dbReference type="Proteomes" id="UP000202440"/>
    </source>
</evidence>
<dbReference type="Proteomes" id="UP000202440">
    <property type="component" value="Chromosome"/>
</dbReference>
<dbReference type="SUPFAM" id="SSF56954">
    <property type="entry name" value="Outer membrane efflux proteins (OEP)"/>
    <property type="match status" value="1"/>
</dbReference>
<keyword evidence="2" id="KW-0732">Signal</keyword>
<feature type="coiled-coil region" evidence="1">
    <location>
        <begin position="181"/>
        <end position="215"/>
    </location>
</feature>
<name>A0A222FQG3_9GAMM</name>
<reference evidence="4 5" key="1">
    <citation type="submission" date="2017-07" db="EMBL/GenBank/DDBJ databases">
        <title>Annotated genome sequence of Bacterioplanes sanyensis isolated from Red Sea.</title>
        <authorList>
            <person name="Rehman Z.U."/>
        </authorList>
    </citation>
    <scope>NUCLEOTIDE SEQUENCE [LARGE SCALE GENOMIC DNA]</scope>
    <source>
        <strain evidence="4 5">NV9</strain>
    </source>
</reference>
<feature type="signal peptide" evidence="2">
    <location>
        <begin position="1"/>
        <end position="25"/>
    </location>
</feature>
<evidence type="ECO:0000256" key="1">
    <source>
        <dbReference type="SAM" id="Coils"/>
    </source>
</evidence>